<keyword evidence="2" id="KW-0472">Membrane</keyword>
<sequence length="135" mass="13478">MLLNIRGKIKSNKGFTLIELMVVVAIIGLLVAIAIPKFSDASAAARGAKIAADLRTIDSAIQLAIANGGTVAANADYATQTAVTANLASAVTPPVGSYKGPQGSTGTVAASTTYAIIASGSSFRAALGTTLVENL</sequence>
<dbReference type="PROSITE" id="PS00409">
    <property type="entry name" value="PROKAR_NTER_METHYL"/>
    <property type="match status" value="1"/>
</dbReference>
<dbReference type="InterPro" id="IPR045584">
    <property type="entry name" value="Pilin-like"/>
</dbReference>
<evidence type="ECO:0000256" key="1">
    <source>
        <dbReference type="ARBA" id="ARBA00022481"/>
    </source>
</evidence>
<evidence type="ECO:0000313" key="4">
    <source>
        <dbReference type="Proteomes" id="UP001254848"/>
    </source>
</evidence>
<dbReference type="Proteomes" id="UP001254848">
    <property type="component" value="Unassembled WGS sequence"/>
</dbReference>
<dbReference type="SUPFAM" id="SSF54523">
    <property type="entry name" value="Pili subunits"/>
    <property type="match status" value="1"/>
</dbReference>
<dbReference type="PANTHER" id="PTHR30093">
    <property type="entry name" value="GENERAL SECRETION PATHWAY PROTEIN G"/>
    <property type="match status" value="1"/>
</dbReference>
<accession>A0ABU3NYC9</accession>
<dbReference type="Pfam" id="PF07963">
    <property type="entry name" value="N_methyl"/>
    <property type="match status" value="1"/>
</dbReference>
<reference evidence="3 4" key="1">
    <citation type="submission" date="2023-07" db="EMBL/GenBank/DDBJ databases">
        <title>The novel representative of Negativicutes class, Anaeroselena agilis gen. nov. sp. nov.</title>
        <authorList>
            <person name="Prokofeva M.I."/>
            <person name="Elcheninov A.G."/>
            <person name="Klyukina A."/>
            <person name="Kublanov I.V."/>
            <person name="Frolov E.N."/>
            <person name="Podosokorskaya O.A."/>
        </authorList>
    </citation>
    <scope>NUCLEOTIDE SEQUENCE [LARGE SCALE GENOMIC DNA]</scope>
    <source>
        <strain evidence="3 4">4137-cl</strain>
    </source>
</reference>
<dbReference type="EMBL" id="JAUOZS010000001">
    <property type="protein sequence ID" value="MDT8901805.1"/>
    <property type="molecule type" value="Genomic_DNA"/>
</dbReference>
<keyword evidence="1" id="KW-0488">Methylation</keyword>
<keyword evidence="2" id="KW-1133">Transmembrane helix</keyword>
<dbReference type="PRINTS" id="PR00813">
    <property type="entry name" value="BCTERIALGSPG"/>
</dbReference>
<evidence type="ECO:0000256" key="2">
    <source>
        <dbReference type="SAM" id="Phobius"/>
    </source>
</evidence>
<name>A0ABU3NYC9_9FIRM</name>
<keyword evidence="4" id="KW-1185">Reference proteome</keyword>
<keyword evidence="2" id="KW-0812">Transmembrane</keyword>
<organism evidence="3 4">
    <name type="scientific">Anaeroselena agilis</name>
    <dbReference type="NCBI Taxonomy" id="3063788"/>
    <lineage>
        <taxon>Bacteria</taxon>
        <taxon>Bacillati</taxon>
        <taxon>Bacillota</taxon>
        <taxon>Negativicutes</taxon>
        <taxon>Acetonemataceae</taxon>
        <taxon>Anaeroselena</taxon>
    </lineage>
</organism>
<comment type="caution">
    <text evidence="3">The sequence shown here is derived from an EMBL/GenBank/DDBJ whole genome shotgun (WGS) entry which is preliminary data.</text>
</comment>
<dbReference type="RefSeq" id="WP_413780307.1">
    <property type="nucleotide sequence ID" value="NZ_JAUOZS010000001.1"/>
</dbReference>
<evidence type="ECO:0000313" key="3">
    <source>
        <dbReference type="EMBL" id="MDT8901805.1"/>
    </source>
</evidence>
<proteinExistence type="predicted"/>
<dbReference type="InterPro" id="IPR012902">
    <property type="entry name" value="N_methyl_site"/>
</dbReference>
<feature type="transmembrane region" description="Helical" evidence="2">
    <location>
        <begin position="15"/>
        <end position="35"/>
    </location>
</feature>
<dbReference type="InterPro" id="IPR000983">
    <property type="entry name" value="Bac_GSPG_pilin"/>
</dbReference>
<protein>
    <submittedName>
        <fullName evidence="3">Prepilin-type N-terminal cleavage/methylation domain-containing protein</fullName>
    </submittedName>
</protein>
<dbReference type="NCBIfam" id="TIGR02532">
    <property type="entry name" value="IV_pilin_GFxxxE"/>
    <property type="match status" value="1"/>
</dbReference>
<gene>
    <name evidence="3" type="ORF">Q4T40_11160</name>
</gene>
<dbReference type="Gene3D" id="3.30.700.10">
    <property type="entry name" value="Glycoprotein, Type 4 Pilin"/>
    <property type="match status" value="1"/>
</dbReference>